<feature type="domain" description="Thioredoxin" evidence="1">
    <location>
        <begin position="1"/>
        <end position="143"/>
    </location>
</feature>
<reference evidence="2" key="1">
    <citation type="submission" date="2021-09" db="EMBL/GenBank/DDBJ databases">
        <authorList>
            <consortium name="AG Swart"/>
            <person name="Singh M."/>
            <person name="Singh A."/>
            <person name="Seah K."/>
            <person name="Emmerich C."/>
        </authorList>
    </citation>
    <scope>NUCLEOTIDE SEQUENCE</scope>
    <source>
        <strain evidence="2">ATCC30299</strain>
    </source>
</reference>
<dbReference type="PANTHER" id="PTHR46472:SF1">
    <property type="entry name" value="NUCLEOREDOXIN"/>
    <property type="match status" value="1"/>
</dbReference>
<dbReference type="GO" id="GO:0004791">
    <property type="term" value="F:thioredoxin-disulfide reductase (NADPH) activity"/>
    <property type="evidence" value="ECO:0007669"/>
    <property type="project" value="TreeGrafter"/>
</dbReference>
<dbReference type="GO" id="GO:0030178">
    <property type="term" value="P:negative regulation of Wnt signaling pathway"/>
    <property type="evidence" value="ECO:0007669"/>
    <property type="project" value="TreeGrafter"/>
</dbReference>
<dbReference type="EMBL" id="CAJZBQ010000037">
    <property type="protein sequence ID" value="CAG9325225.1"/>
    <property type="molecule type" value="Genomic_DNA"/>
</dbReference>
<accession>A0AAU9JD70</accession>
<comment type="caution">
    <text evidence="2">The sequence shown here is derived from an EMBL/GenBank/DDBJ whole genome shotgun (WGS) entry which is preliminary data.</text>
</comment>
<dbReference type="CDD" id="cd02964">
    <property type="entry name" value="TryX_like_family"/>
    <property type="match status" value="1"/>
</dbReference>
<dbReference type="PROSITE" id="PS51352">
    <property type="entry name" value="THIOREDOXIN_2"/>
    <property type="match status" value="1"/>
</dbReference>
<keyword evidence="3" id="KW-1185">Reference proteome</keyword>
<dbReference type="AlphaFoldDB" id="A0AAU9JD70"/>
<dbReference type="Gene3D" id="3.40.30.10">
    <property type="entry name" value="Glutaredoxin"/>
    <property type="match status" value="1"/>
</dbReference>
<dbReference type="InterPro" id="IPR036249">
    <property type="entry name" value="Thioredoxin-like_sf"/>
</dbReference>
<dbReference type="GO" id="GO:0005634">
    <property type="term" value="C:nucleus"/>
    <property type="evidence" value="ECO:0007669"/>
    <property type="project" value="TreeGrafter"/>
</dbReference>
<protein>
    <recommendedName>
        <fullName evidence="1">Thioredoxin domain-containing protein</fullName>
    </recommendedName>
</protein>
<dbReference type="InterPro" id="IPR012336">
    <property type="entry name" value="Thioredoxin-like_fold"/>
</dbReference>
<proteinExistence type="predicted"/>
<evidence type="ECO:0000259" key="1">
    <source>
        <dbReference type="PROSITE" id="PS51352"/>
    </source>
</evidence>
<gene>
    <name evidence="2" type="ORF">BSTOLATCC_MIC37971</name>
</gene>
<dbReference type="PANTHER" id="PTHR46472">
    <property type="entry name" value="NUCLEOREDOXIN"/>
    <property type="match status" value="1"/>
</dbReference>
<evidence type="ECO:0000313" key="2">
    <source>
        <dbReference type="EMBL" id="CAG9325225.1"/>
    </source>
</evidence>
<dbReference type="InterPro" id="IPR017937">
    <property type="entry name" value="Thioredoxin_CS"/>
</dbReference>
<organism evidence="2 3">
    <name type="scientific">Blepharisma stoltei</name>
    <dbReference type="NCBI Taxonomy" id="1481888"/>
    <lineage>
        <taxon>Eukaryota</taxon>
        <taxon>Sar</taxon>
        <taxon>Alveolata</taxon>
        <taxon>Ciliophora</taxon>
        <taxon>Postciliodesmatophora</taxon>
        <taxon>Heterotrichea</taxon>
        <taxon>Heterotrichida</taxon>
        <taxon>Blepharismidae</taxon>
        <taxon>Blepharisma</taxon>
    </lineage>
</organism>
<evidence type="ECO:0000313" key="3">
    <source>
        <dbReference type="Proteomes" id="UP001162131"/>
    </source>
</evidence>
<dbReference type="PROSITE" id="PS00194">
    <property type="entry name" value="THIOREDOXIN_1"/>
    <property type="match status" value="1"/>
</dbReference>
<dbReference type="Proteomes" id="UP001162131">
    <property type="component" value="Unassembled WGS sequence"/>
</dbReference>
<name>A0AAU9JD70_9CILI</name>
<sequence>MEELFGPTLMSKHGPVPTASLSNARYVLIYFSAHWCPPCRAFTPKLALFYESVNSAHKQVEVIFSSADRSPDQFQEYFETMPWLAIPFPDQAHRNGVAQRYGVSGIPMLVLIDRQGNAKRTQCREDVMQKGPLCLADWDSALR</sequence>
<dbReference type="GO" id="GO:0031397">
    <property type="term" value="P:negative regulation of protein ubiquitination"/>
    <property type="evidence" value="ECO:0007669"/>
    <property type="project" value="TreeGrafter"/>
</dbReference>
<dbReference type="InterPro" id="IPR013766">
    <property type="entry name" value="Thioredoxin_domain"/>
</dbReference>
<dbReference type="Pfam" id="PF13905">
    <property type="entry name" value="Thioredoxin_8"/>
    <property type="match status" value="1"/>
</dbReference>
<dbReference type="SUPFAM" id="SSF52833">
    <property type="entry name" value="Thioredoxin-like"/>
    <property type="match status" value="1"/>
</dbReference>